<dbReference type="GO" id="GO:0031490">
    <property type="term" value="F:chromatin DNA binding"/>
    <property type="evidence" value="ECO:0007669"/>
    <property type="project" value="TreeGrafter"/>
</dbReference>
<dbReference type="PANTHER" id="PTHR14017">
    <property type="entry name" value="LYSINE-SPECIFIC DEMETHYLASE"/>
    <property type="match status" value="1"/>
</dbReference>
<protein>
    <recommendedName>
        <fullName evidence="4">[histone H3]-trimethyl-L-lysine(27) demethylase</fullName>
        <ecNumber evidence="4">1.14.11.68</ecNumber>
    </recommendedName>
</protein>
<organism evidence="7 8">
    <name type="scientific">Anas platyrhynchos</name>
    <name type="common">Mallard</name>
    <name type="synonym">Anas boschas</name>
    <dbReference type="NCBI Taxonomy" id="8839"/>
    <lineage>
        <taxon>Eukaryota</taxon>
        <taxon>Metazoa</taxon>
        <taxon>Chordata</taxon>
        <taxon>Craniata</taxon>
        <taxon>Vertebrata</taxon>
        <taxon>Euteleostomi</taxon>
        <taxon>Archelosauria</taxon>
        <taxon>Archosauria</taxon>
        <taxon>Dinosauria</taxon>
        <taxon>Saurischia</taxon>
        <taxon>Theropoda</taxon>
        <taxon>Coelurosauria</taxon>
        <taxon>Aves</taxon>
        <taxon>Neognathae</taxon>
        <taxon>Galloanserae</taxon>
        <taxon>Anseriformes</taxon>
        <taxon>Anatidae</taxon>
        <taxon>Anatinae</taxon>
        <taxon>Anas</taxon>
    </lineage>
</organism>
<keyword evidence="2" id="KW-0539">Nucleus</keyword>
<dbReference type="GO" id="GO:0010468">
    <property type="term" value="P:regulation of gene expression"/>
    <property type="evidence" value="ECO:0007669"/>
    <property type="project" value="TreeGrafter"/>
</dbReference>
<evidence type="ECO:0000259" key="6">
    <source>
        <dbReference type="Pfam" id="PF21326"/>
    </source>
</evidence>
<comment type="similarity">
    <text evidence="3">Belongs to the UTX family.</text>
</comment>
<gene>
    <name evidence="7" type="ORF">Anapl_18136</name>
</gene>
<dbReference type="GO" id="GO:0044666">
    <property type="term" value="C:MLL3/4 complex"/>
    <property type="evidence" value="ECO:0007669"/>
    <property type="project" value="TreeGrafter"/>
</dbReference>
<dbReference type="GO" id="GO:0008168">
    <property type="term" value="F:methyltransferase activity"/>
    <property type="evidence" value="ECO:0007669"/>
    <property type="project" value="UniProtKB-KW"/>
</dbReference>
<accession>R0J9H4</accession>
<feature type="domain" description="Lysine-specific demethylase 6A/B-like GATA-like" evidence="6">
    <location>
        <begin position="24"/>
        <end position="76"/>
    </location>
</feature>
<dbReference type="GO" id="GO:0032259">
    <property type="term" value="P:methylation"/>
    <property type="evidence" value="ECO:0007669"/>
    <property type="project" value="UniProtKB-KW"/>
</dbReference>
<comment type="catalytic activity">
    <reaction evidence="5">
        <text>N(6),N(6),N(6)-trimethyl-L-lysyl(27)-[histone H3] + 2 2-oxoglutarate + 2 O2 = N(6)-methyl-L-lysyl(27)-[histone H3] + 2 formaldehyde + 2 succinate + 2 CO2</text>
        <dbReference type="Rhea" id="RHEA:60224"/>
        <dbReference type="Rhea" id="RHEA-COMP:15535"/>
        <dbReference type="Rhea" id="RHEA-COMP:15544"/>
        <dbReference type="ChEBI" id="CHEBI:15379"/>
        <dbReference type="ChEBI" id="CHEBI:16526"/>
        <dbReference type="ChEBI" id="CHEBI:16810"/>
        <dbReference type="ChEBI" id="CHEBI:16842"/>
        <dbReference type="ChEBI" id="CHEBI:30031"/>
        <dbReference type="ChEBI" id="CHEBI:61929"/>
        <dbReference type="ChEBI" id="CHEBI:61961"/>
        <dbReference type="EC" id="1.14.11.68"/>
    </reaction>
</comment>
<dbReference type="EC" id="1.14.11.68" evidence="4"/>
<dbReference type="GO" id="GO:0071558">
    <property type="term" value="F:histone H3K27me2/H3K27me3 demethylase activity"/>
    <property type="evidence" value="ECO:0007669"/>
    <property type="project" value="UniProtKB-EC"/>
</dbReference>
<reference evidence="8" key="1">
    <citation type="journal article" date="2013" name="Nat. Genet.">
        <title>The duck genome and transcriptome provide insight into an avian influenza virus reservoir species.</title>
        <authorList>
            <person name="Huang Y."/>
            <person name="Li Y."/>
            <person name="Burt D.W."/>
            <person name="Chen H."/>
            <person name="Zhang Y."/>
            <person name="Qian W."/>
            <person name="Kim H."/>
            <person name="Gan S."/>
            <person name="Zhao Y."/>
            <person name="Li J."/>
            <person name="Yi K."/>
            <person name="Feng H."/>
            <person name="Zhu P."/>
            <person name="Li B."/>
            <person name="Liu Q."/>
            <person name="Fairley S."/>
            <person name="Magor K.E."/>
            <person name="Du Z."/>
            <person name="Hu X."/>
            <person name="Goodman L."/>
            <person name="Tafer H."/>
            <person name="Vignal A."/>
            <person name="Lee T."/>
            <person name="Kim K.W."/>
            <person name="Sheng Z."/>
            <person name="An Y."/>
            <person name="Searle S."/>
            <person name="Herrero J."/>
            <person name="Groenen M.A."/>
            <person name="Crooijmans R.P."/>
            <person name="Faraut T."/>
            <person name="Cai Q."/>
            <person name="Webster R.G."/>
            <person name="Aldridge J.R."/>
            <person name="Warren W.C."/>
            <person name="Bartschat S."/>
            <person name="Kehr S."/>
            <person name="Marz M."/>
            <person name="Stadler P.F."/>
            <person name="Smith J."/>
            <person name="Kraus R.H."/>
            <person name="Zhao Y."/>
            <person name="Ren L."/>
            <person name="Fei J."/>
            <person name="Morisson M."/>
            <person name="Kaiser P."/>
            <person name="Griffin D.K."/>
            <person name="Rao M."/>
            <person name="Pitel F."/>
            <person name="Wang J."/>
            <person name="Li N."/>
        </authorList>
    </citation>
    <scope>NUCLEOTIDE SEQUENCE [LARGE SCALE GENOMIC DNA]</scope>
</reference>
<proteinExistence type="inferred from homology"/>
<comment type="subcellular location">
    <subcellularLocation>
        <location evidence="1">Nucleus</location>
    </subcellularLocation>
</comment>
<dbReference type="Gene3D" id="2.10.110.20">
    <property type="match status" value="1"/>
</dbReference>
<keyword evidence="7" id="KW-0489">Methyltransferase</keyword>
<evidence type="ECO:0000256" key="2">
    <source>
        <dbReference type="ARBA" id="ARBA00023242"/>
    </source>
</evidence>
<dbReference type="GO" id="GO:0000978">
    <property type="term" value="F:RNA polymerase II cis-regulatory region sequence-specific DNA binding"/>
    <property type="evidence" value="ECO:0007669"/>
    <property type="project" value="TreeGrafter"/>
</dbReference>
<dbReference type="EMBL" id="KB745344">
    <property type="protein sequence ID" value="EOA93835.1"/>
    <property type="molecule type" value="Genomic_DNA"/>
</dbReference>
<sequence length="98" mass="11033">MQSIKHCQVQRESLVRAGKKIAYQGRVKDEPAYYCNECDVSAARPAGRNTYLVHCEGCARRRSGALHGVVVLEQYKTEELMQIYDGFTLVSARGRPRG</sequence>
<dbReference type="InterPro" id="IPR046941">
    <property type="entry name" value="KDM6_GATAL_sf"/>
</dbReference>
<dbReference type="Pfam" id="PF21326">
    <property type="entry name" value="KDM6_GATAL"/>
    <property type="match status" value="1"/>
</dbReference>
<evidence type="ECO:0000256" key="3">
    <source>
        <dbReference type="ARBA" id="ARBA00034483"/>
    </source>
</evidence>
<dbReference type="InterPro" id="IPR048560">
    <property type="entry name" value="KDM6A_B-like_GATAL"/>
</dbReference>
<keyword evidence="8" id="KW-1185">Reference proteome</keyword>
<evidence type="ECO:0000256" key="5">
    <source>
        <dbReference type="ARBA" id="ARBA00048695"/>
    </source>
</evidence>
<dbReference type="PANTHER" id="PTHR14017:SF5">
    <property type="entry name" value="LYSINE-SPECIFIC DEMETHYLASE 6B"/>
    <property type="match status" value="1"/>
</dbReference>
<evidence type="ECO:0000313" key="8">
    <source>
        <dbReference type="Proteomes" id="UP000296049"/>
    </source>
</evidence>
<dbReference type="InterPro" id="IPR051630">
    <property type="entry name" value="Corepressor-Demethylase"/>
</dbReference>
<keyword evidence="7" id="KW-0808">Transferase</keyword>
<evidence type="ECO:0000256" key="1">
    <source>
        <dbReference type="ARBA" id="ARBA00004123"/>
    </source>
</evidence>
<dbReference type="Proteomes" id="UP000296049">
    <property type="component" value="Unassembled WGS sequence"/>
</dbReference>
<evidence type="ECO:0000313" key="7">
    <source>
        <dbReference type="EMBL" id="EOA93835.1"/>
    </source>
</evidence>
<name>R0J9H4_ANAPL</name>
<evidence type="ECO:0000256" key="4">
    <source>
        <dbReference type="ARBA" id="ARBA00034525"/>
    </source>
</evidence>
<dbReference type="AlphaFoldDB" id="R0J9H4"/>
<dbReference type="GO" id="GO:0007507">
    <property type="term" value="P:heart development"/>
    <property type="evidence" value="ECO:0007669"/>
    <property type="project" value="TreeGrafter"/>
</dbReference>